<gene>
    <name evidence="1" type="ORF">RSOLAG1IB_00149</name>
</gene>
<sequence length="83" mass="9535">MQRDGHSFHTRPETDTCPPIKQISWAIHAPPSLSPIYVDTRESRKFAYGGDVISEEGPCIRPAKNFHNISNWNEYNIVHLIDM</sequence>
<evidence type="ECO:0000313" key="2">
    <source>
        <dbReference type="Proteomes" id="UP000059188"/>
    </source>
</evidence>
<dbReference type="EMBL" id="LN679100">
    <property type="protein sequence ID" value="CEL51614.1"/>
    <property type="molecule type" value="Genomic_DNA"/>
</dbReference>
<name>A0A0B7F3W8_THACB</name>
<evidence type="ECO:0000313" key="1">
    <source>
        <dbReference type="EMBL" id="CEL51614.1"/>
    </source>
</evidence>
<dbReference type="AlphaFoldDB" id="A0A0B7F3W8"/>
<proteinExistence type="predicted"/>
<reference evidence="1 2" key="1">
    <citation type="submission" date="2014-11" db="EMBL/GenBank/DDBJ databases">
        <authorList>
            <person name="Wibberg Daniel"/>
        </authorList>
    </citation>
    <scope>NUCLEOTIDE SEQUENCE [LARGE SCALE GENOMIC DNA]</scope>
    <source>
        <strain evidence="1">Rhizoctonia solani AG1-IB 7/3/14</strain>
    </source>
</reference>
<protein>
    <submittedName>
        <fullName evidence="1">Uncharacterized protein</fullName>
    </submittedName>
</protein>
<organism evidence="1 2">
    <name type="scientific">Thanatephorus cucumeris (strain AG1-IB / isolate 7/3/14)</name>
    <name type="common">Lettuce bottom rot fungus</name>
    <name type="synonym">Rhizoctonia solani</name>
    <dbReference type="NCBI Taxonomy" id="1108050"/>
    <lineage>
        <taxon>Eukaryota</taxon>
        <taxon>Fungi</taxon>
        <taxon>Dikarya</taxon>
        <taxon>Basidiomycota</taxon>
        <taxon>Agaricomycotina</taxon>
        <taxon>Agaricomycetes</taxon>
        <taxon>Cantharellales</taxon>
        <taxon>Ceratobasidiaceae</taxon>
        <taxon>Rhizoctonia</taxon>
        <taxon>Rhizoctonia solani AG-1</taxon>
    </lineage>
</organism>
<dbReference type="Proteomes" id="UP000059188">
    <property type="component" value="Unassembled WGS sequence"/>
</dbReference>
<accession>A0A0B7F3W8</accession>
<keyword evidence="2" id="KW-1185">Reference proteome</keyword>